<dbReference type="Gene3D" id="3.40.50.300">
    <property type="entry name" value="P-loop containing nucleotide triphosphate hydrolases"/>
    <property type="match status" value="1"/>
</dbReference>
<feature type="coiled-coil region" evidence="1">
    <location>
        <begin position="696"/>
        <end position="775"/>
    </location>
</feature>
<dbReference type="CDD" id="cd00267">
    <property type="entry name" value="ABC_ATPase"/>
    <property type="match status" value="1"/>
</dbReference>
<dbReference type="Proteomes" id="UP000253509">
    <property type="component" value="Unassembled WGS sequence"/>
</dbReference>
<comment type="caution">
    <text evidence="2">The sequence shown here is derived from an EMBL/GenBank/DDBJ whole genome shotgun (WGS) entry which is preliminary data.</text>
</comment>
<evidence type="ECO:0000313" key="2">
    <source>
        <dbReference type="EMBL" id="RBP69213.1"/>
    </source>
</evidence>
<protein>
    <submittedName>
        <fullName evidence="2">Uncharacterized protein YPO0396</fullName>
    </submittedName>
</protein>
<name>A0A366IDT4_9MICO</name>
<feature type="coiled-coil region" evidence="1">
    <location>
        <begin position="326"/>
        <end position="396"/>
    </location>
</feature>
<dbReference type="AlphaFoldDB" id="A0A366IDT4"/>
<keyword evidence="1" id="KW-0175">Coiled coil</keyword>
<evidence type="ECO:0000256" key="1">
    <source>
        <dbReference type="SAM" id="Coils"/>
    </source>
</evidence>
<keyword evidence="3" id="KW-1185">Reference proteome</keyword>
<dbReference type="Pfam" id="PF13555">
    <property type="entry name" value="AAA_29"/>
    <property type="match status" value="1"/>
</dbReference>
<feature type="coiled-coil region" evidence="1">
    <location>
        <begin position="638"/>
        <end position="665"/>
    </location>
</feature>
<proteinExistence type="predicted"/>
<dbReference type="Pfam" id="PF13558">
    <property type="entry name" value="SbcC_Walker_B"/>
    <property type="match status" value="1"/>
</dbReference>
<organism evidence="2 3">
    <name type="scientific">Brevibacterium celere</name>
    <dbReference type="NCBI Taxonomy" id="225845"/>
    <lineage>
        <taxon>Bacteria</taxon>
        <taxon>Bacillati</taxon>
        <taxon>Actinomycetota</taxon>
        <taxon>Actinomycetes</taxon>
        <taxon>Micrococcales</taxon>
        <taxon>Brevibacteriaceae</taxon>
        <taxon>Brevibacterium</taxon>
    </lineage>
</organism>
<reference evidence="2 3" key="1">
    <citation type="submission" date="2018-06" db="EMBL/GenBank/DDBJ databases">
        <title>Freshwater and sediment microbial communities from various areas in North America, analyzing microbe dynamics in response to fracking.</title>
        <authorList>
            <person name="Lamendella R."/>
        </authorList>
    </citation>
    <scope>NUCLEOTIDE SEQUENCE [LARGE SCALE GENOMIC DNA]</scope>
    <source>
        <strain evidence="2 3">3b_TX</strain>
    </source>
</reference>
<evidence type="ECO:0000313" key="3">
    <source>
        <dbReference type="Proteomes" id="UP000253509"/>
    </source>
</evidence>
<gene>
    <name evidence="2" type="ORF">DFO65_11457</name>
</gene>
<accession>A0A366IDT4</accession>
<dbReference type="EMBL" id="QNSB01000014">
    <property type="protein sequence ID" value="RBP69213.1"/>
    <property type="molecule type" value="Genomic_DNA"/>
</dbReference>
<dbReference type="SUPFAM" id="SSF52540">
    <property type="entry name" value="P-loop containing nucleoside triphosphate hydrolases"/>
    <property type="match status" value="2"/>
</dbReference>
<dbReference type="InterPro" id="IPR027417">
    <property type="entry name" value="P-loop_NTPase"/>
</dbReference>
<dbReference type="RefSeq" id="WP_245940824.1">
    <property type="nucleotide sequence ID" value="NZ_QNSB01000014.1"/>
</dbReference>
<sequence>MIEQPLFDLDPSMLPAAELPGPGARPDVGAQWRLAEVQIANWGTFSDSIHRIPIACRGHLITGPSGSGKSSLLDAIAAVLTPDKWLRFNVAAQSAGARSDQRSLVSYIRGAWTRTTDDTEDRVVSKYLRPRATFSGILLRYSDGADGELTLCRLFFLKGSGTRTSDISDLCLCEQTGLDLADLQQYAQNGLATRALKSDRPEALVTSNGSHARFYARMRKIFGMAGESALQLLHKTQSAKSLDSLDQLFRDHMLEEPGTFALAETALAQFDDLKDAHDHVVQLREQRDHLTELKSAATVYERAHAAAAEALELTGSLRPYQRRRELDLLRADAASLAEKLVDLEVAAERAHTEKRLAIDDYDLAHRATLDLGGAETEHLQQRIEEAENARRGVAERWATLARQLAQAGIDEAPTTSAEFAELQAQIARTLEAGLEETGASHAEHDRFSAARSRVKALEADIDSLRRSGSTVPTALLEVRWALAEGCGLSESSLPFVAELIEVDPRWAQWTGAIERVLRPLALTVLVRTEHLSTVRSWVDGHRIRARLVFEEIPASPPAPKPARSEKSLVNKVTVAESTFGDWVSWTLSERFDVACVDTLSELDDHPRAVTLAGQIKTSRTRYEKDDRRRIDDRSQWVLGNRESKLEALIEQLTKAQQELAAAEEVVTAAGAAQARAQRRIGILAGVREQSWRDVDRQGAEAAVEALERQLRELETADGDLQTAIAAEREARARKEAAEDAAREADYAKRRAGEELDALRAQVERLERAIAAGEIAEVDDSVAAELDSRFRRVQRRITRDDLADVAAQVSQTLQEERDRSQNQASGAASAVTRLAAEFKARWSSVASDLTADVADRGAYLRMLDEISAHGLPDHEHRFRDLLRQRSRDLIGELLGEILSAPREITERVEPINSSLLRSKFDEGRFLRLKVKTRRSETVTAFIDSLRTVAEGSWGDEDMAAAEAKYATLAEIMRRFASSEHVDRTWRTVCLDTRQHVSFLAEEIDETGKAHATYDSGAAMSGGQQQKLVIFCLAAALRYQLADPDEPVSRYGTIILDEAFDKADTRYTRMALDIFIEFGFHMVLATPQKLLQTIEPYVGAATSVENPSRQKSLVATMTWGED</sequence>